<dbReference type="OrthoDB" id="8230768at2"/>
<dbReference type="STRING" id="1518501.CQ10_21840"/>
<protein>
    <recommendedName>
        <fullName evidence="6">Avidin family protein</fullName>
    </recommendedName>
</protein>
<sequence length="124" mass="13569">MNWKGKWRNQYGSTVDISDDANHRIAGTFKTALRDSGFYGQEIPVVGIHQGDCISFVAGGKTPAGDAAVSYTGLVRDGKMETMWFVVADAAIKAAEEGAPGRIEKLSWWRSIITSADTFERVVR</sequence>
<comment type="caution">
    <text evidence="4">The sequence shown here is derived from an EMBL/GenBank/DDBJ whole genome shotgun (WGS) entry which is preliminary data.</text>
</comment>
<dbReference type="GO" id="GO:0009374">
    <property type="term" value="F:biotin binding"/>
    <property type="evidence" value="ECO:0007669"/>
    <property type="project" value="InterPro"/>
</dbReference>
<dbReference type="SUPFAM" id="SSF50876">
    <property type="entry name" value="Avidin/streptavidin"/>
    <property type="match status" value="1"/>
</dbReference>
<keyword evidence="2" id="KW-0964">Secreted</keyword>
<keyword evidence="5" id="KW-1185">Reference proteome</keyword>
<dbReference type="AlphaFoldDB" id="A0A0R3KZV9"/>
<gene>
    <name evidence="4" type="ORF">CP49_02655</name>
</gene>
<dbReference type="GO" id="GO:0005576">
    <property type="term" value="C:extracellular region"/>
    <property type="evidence" value="ECO:0007669"/>
    <property type="project" value="UniProtKB-SubCell"/>
</dbReference>
<organism evidence="4 5">
    <name type="scientific">Bradyrhizobium valentinum</name>
    <dbReference type="NCBI Taxonomy" id="1518501"/>
    <lineage>
        <taxon>Bacteria</taxon>
        <taxon>Pseudomonadati</taxon>
        <taxon>Pseudomonadota</taxon>
        <taxon>Alphaproteobacteria</taxon>
        <taxon>Hyphomicrobiales</taxon>
        <taxon>Nitrobacteraceae</taxon>
        <taxon>Bradyrhizobium</taxon>
    </lineage>
</organism>
<dbReference type="Pfam" id="PF01382">
    <property type="entry name" value="Avidin"/>
    <property type="match status" value="1"/>
</dbReference>
<reference evidence="4 5" key="1">
    <citation type="submission" date="2014-03" db="EMBL/GenBank/DDBJ databases">
        <title>Bradyrhizobium valentinum sp. nov., isolated from effective nodules of Lupinus mariae-josephae, a lupine endemic of basic-lime soils in Eastern Spain.</title>
        <authorList>
            <person name="Duran D."/>
            <person name="Rey L."/>
            <person name="Navarro A."/>
            <person name="Busquets A."/>
            <person name="Imperial J."/>
            <person name="Ruiz-Argueso T."/>
        </authorList>
    </citation>
    <scope>NUCLEOTIDE SEQUENCE [LARGE SCALE GENOMIC DNA]</scope>
    <source>
        <strain evidence="4 5">LmjM3</strain>
    </source>
</reference>
<dbReference type="Gene3D" id="2.40.128.30">
    <property type="entry name" value="Avidin-like"/>
    <property type="match status" value="1"/>
</dbReference>
<name>A0A0R3KZV9_9BRAD</name>
<evidence type="ECO:0000256" key="2">
    <source>
        <dbReference type="ARBA" id="ARBA00022525"/>
    </source>
</evidence>
<dbReference type="EMBL" id="LLXX01000118">
    <property type="protein sequence ID" value="KRR05413.1"/>
    <property type="molecule type" value="Genomic_DNA"/>
</dbReference>
<evidence type="ECO:0008006" key="6">
    <source>
        <dbReference type="Google" id="ProtNLM"/>
    </source>
</evidence>
<evidence type="ECO:0000256" key="1">
    <source>
        <dbReference type="ARBA" id="ARBA00004613"/>
    </source>
</evidence>
<dbReference type="PROSITE" id="PS51326">
    <property type="entry name" value="AVIDIN_2"/>
    <property type="match status" value="1"/>
</dbReference>
<keyword evidence="3" id="KW-0732">Signal</keyword>
<accession>A0A0R3KZV9</accession>
<dbReference type="Proteomes" id="UP000051913">
    <property type="component" value="Unassembled WGS sequence"/>
</dbReference>
<evidence type="ECO:0000313" key="5">
    <source>
        <dbReference type="Proteomes" id="UP000051913"/>
    </source>
</evidence>
<comment type="subcellular location">
    <subcellularLocation>
        <location evidence="1">Secreted</location>
    </subcellularLocation>
</comment>
<proteinExistence type="predicted"/>
<dbReference type="InterPro" id="IPR005468">
    <property type="entry name" value="Avidin/str"/>
</dbReference>
<dbReference type="InterPro" id="IPR036896">
    <property type="entry name" value="Avidin-like_sf"/>
</dbReference>
<dbReference type="RefSeq" id="WP_057851372.1">
    <property type="nucleotide sequence ID" value="NZ_LLXX01000118.1"/>
</dbReference>
<evidence type="ECO:0000256" key="3">
    <source>
        <dbReference type="ARBA" id="ARBA00022729"/>
    </source>
</evidence>
<evidence type="ECO:0000313" key="4">
    <source>
        <dbReference type="EMBL" id="KRR05413.1"/>
    </source>
</evidence>